<proteinExistence type="predicted"/>
<sequence length="434" mass="48265">MRKKSTFRKVADTAGKVEIVAKGVKNTASELDNSYGNDGHRATRSARPSGVIVRARDSILPDIGARIFVDPLDDEKTFIVQGISVNIGDPETGSIAATYIRDYVYPAYNNAIIQGVKYDTSGIITQAKLAAYHKHILSALAAYYFVSYQKAFISDSTNVSSSLNARDVNVYGPATEEALKVMRNRLQSYCVSPNMIKLMDWLFQLRPSSRTPNANLLQFCDDTNLITATDDDTLSVYLRQKLIDLDDDDGRVSSTLGKVQPDWQIRLQHYSEMNSNPSMDFNWLNIWMNFGVERPAPIDNLPYNSMKYVLSNDNPNAICTALATIYDSTNLVWDPGLVEPKTAITTNVYIANSVTGAMSDLVQTSSRLLGSWRYYDYVNGTTPIDIVEAMPESASVEINAIDLKPDTQSMLKFLYNLDTIQNSGISAMKNLVTR</sequence>
<name>A0A2V0RH85_9ZZZZ</name>
<evidence type="ECO:0000313" key="1">
    <source>
        <dbReference type="EMBL" id="GBH21898.1"/>
    </source>
</evidence>
<organism evidence="1">
    <name type="scientific">viral metagenome</name>
    <dbReference type="NCBI Taxonomy" id="1070528"/>
    <lineage>
        <taxon>unclassified sequences</taxon>
        <taxon>metagenomes</taxon>
        <taxon>organismal metagenomes</taxon>
    </lineage>
</organism>
<dbReference type="EMBL" id="BDQA01000429">
    <property type="protein sequence ID" value="GBH21898.1"/>
    <property type="molecule type" value="Genomic_RNA"/>
</dbReference>
<protein>
    <recommendedName>
        <fullName evidence="2">Capsid protein</fullName>
    </recommendedName>
</protein>
<reference evidence="1" key="1">
    <citation type="submission" date="2017-04" db="EMBL/GenBank/DDBJ databases">
        <title>Unveiling RNA virosphere associated with marine microorganisms.</title>
        <authorList>
            <person name="Urayama S."/>
            <person name="Takaki Y."/>
            <person name="Nishi S."/>
            <person name="Yoshida Y."/>
            <person name="Deguchi S."/>
            <person name="Takai K."/>
            <person name="Nunoura T."/>
        </authorList>
    </citation>
    <scope>NUCLEOTIDE SEQUENCE</scope>
</reference>
<evidence type="ECO:0008006" key="2">
    <source>
        <dbReference type="Google" id="ProtNLM"/>
    </source>
</evidence>
<dbReference type="AlphaFoldDB" id="A0A2V0RH85"/>
<accession>A0A2V0RH85</accession>
<comment type="caution">
    <text evidence="1">The sequence shown here is derived from an EMBL/GenBank/DDBJ whole genome shotgun (WGS) entry which is preliminary data.</text>
</comment>